<evidence type="ECO:0000256" key="9">
    <source>
        <dbReference type="PIRNR" id="PIRNR000774"/>
    </source>
</evidence>
<feature type="region of interest" description="Disordered" evidence="10">
    <location>
        <begin position="1"/>
        <end position="21"/>
    </location>
</feature>
<dbReference type="GO" id="GO:0006352">
    <property type="term" value="P:DNA-templated transcription initiation"/>
    <property type="evidence" value="ECO:0007669"/>
    <property type="project" value="InterPro"/>
</dbReference>
<protein>
    <recommendedName>
        <fullName evidence="9">RNA polymerase sigma-54 factor</fullName>
    </recommendedName>
</protein>
<dbReference type="InterPro" id="IPR007634">
    <property type="entry name" value="RNA_pol_sigma_54_DNA-bd"/>
</dbReference>
<dbReference type="PROSITE" id="PS00718">
    <property type="entry name" value="SIGMA54_2"/>
    <property type="match status" value="1"/>
</dbReference>
<dbReference type="GO" id="GO:0001216">
    <property type="term" value="F:DNA-binding transcription activator activity"/>
    <property type="evidence" value="ECO:0007669"/>
    <property type="project" value="InterPro"/>
</dbReference>
<evidence type="ECO:0000256" key="5">
    <source>
        <dbReference type="ARBA" id="ARBA00023015"/>
    </source>
</evidence>
<evidence type="ECO:0000256" key="10">
    <source>
        <dbReference type="SAM" id="MobiDB-lite"/>
    </source>
</evidence>
<comment type="function">
    <text evidence="9">Sigma factors are initiation factors that promote the attachment of RNA polymerase to specific initiation sites and are then released.</text>
</comment>
<feature type="compositionally biased region" description="Basic and acidic residues" evidence="10">
    <location>
        <begin position="59"/>
        <end position="74"/>
    </location>
</feature>
<keyword evidence="7 9" id="KW-0238">DNA-binding</keyword>
<dbReference type="PIRSF" id="PIRSF000774">
    <property type="entry name" value="RpoN"/>
    <property type="match status" value="1"/>
</dbReference>
<dbReference type="NCBIfam" id="TIGR02395">
    <property type="entry name" value="rpoN_sigma"/>
    <property type="match status" value="1"/>
</dbReference>
<organism evidence="13 14">
    <name type="scientific">Sutterella wadsworthensis 2_1_59BFAA</name>
    <dbReference type="NCBI Taxonomy" id="742823"/>
    <lineage>
        <taxon>Bacteria</taxon>
        <taxon>Pseudomonadati</taxon>
        <taxon>Pseudomonadota</taxon>
        <taxon>Betaproteobacteria</taxon>
        <taxon>Burkholderiales</taxon>
        <taxon>Sutterellaceae</taxon>
        <taxon>Sutterella</taxon>
    </lineage>
</organism>
<comment type="caution">
    <text evidence="13">The sequence shown here is derived from an EMBL/GenBank/DDBJ whole genome shotgun (WGS) entry which is preliminary data.</text>
</comment>
<dbReference type="EMBL" id="ADMG01000017">
    <property type="protein sequence ID" value="EKB31688.1"/>
    <property type="molecule type" value="Genomic_DNA"/>
</dbReference>
<dbReference type="PANTHER" id="PTHR32248">
    <property type="entry name" value="RNA POLYMERASE SIGMA-54 FACTOR"/>
    <property type="match status" value="1"/>
</dbReference>
<keyword evidence="14" id="KW-1185">Reference proteome</keyword>
<dbReference type="InterPro" id="IPR007046">
    <property type="entry name" value="RNA_pol_sigma_54_core-bd"/>
</dbReference>
<dbReference type="GO" id="GO:0003677">
    <property type="term" value="F:DNA binding"/>
    <property type="evidence" value="ECO:0007669"/>
    <property type="project" value="UniProtKB-KW"/>
</dbReference>
<dbReference type="AlphaFoldDB" id="K1JYL5"/>
<dbReference type="RefSeq" id="WP_005433923.1">
    <property type="nucleotide sequence ID" value="NZ_JH815514.1"/>
</dbReference>
<accession>K1JYL5</accession>
<dbReference type="Gene3D" id="1.10.10.1330">
    <property type="entry name" value="RNA polymerase sigma-54 factor, core-binding domain"/>
    <property type="match status" value="1"/>
</dbReference>
<dbReference type="Proteomes" id="UP000005835">
    <property type="component" value="Unassembled WGS sequence"/>
</dbReference>
<reference evidence="13 14" key="1">
    <citation type="submission" date="2012-05" db="EMBL/GenBank/DDBJ databases">
        <title>The Genome Sequence of Sutterella wadsworthensis 2_1_59BFAA.</title>
        <authorList>
            <consortium name="The Broad Institute Genome Sequencing Platform"/>
            <person name="Earl A."/>
            <person name="Ward D."/>
            <person name="Feldgarden M."/>
            <person name="Gevers D."/>
            <person name="Daigneault M."/>
            <person name="Strauss J."/>
            <person name="Allen-Vercoe E."/>
            <person name="Walker B."/>
            <person name="Young S.K."/>
            <person name="Zeng Q."/>
            <person name="Gargeya S."/>
            <person name="Fitzgerald M."/>
            <person name="Haas B."/>
            <person name="Abouelleil A."/>
            <person name="Alvarado L."/>
            <person name="Arachchi H.M."/>
            <person name="Berlin A.M."/>
            <person name="Chapman S.B."/>
            <person name="Goldberg J."/>
            <person name="Griggs A."/>
            <person name="Gujja S."/>
            <person name="Hansen M."/>
            <person name="Howarth C."/>
            <person name="Imamovic A."/>
            <person name="Larimer J."/>
            <person name="McCowen C."/>
            <person name="Montmayeur A."/>
            <person name="Murphy C."/>
            <person name="Neiman D."/>
            <person name="Pearson M."/>
            <person name="Priest M."/>
            <person name="Roberts A."/>
            <person name="Saif S."/>
            <person name="Shea T."/>
            <person name="Sisk P."/>
            <person name="Sykes S."/>
            <person name="Wortman J."/>
            <person name="Nusbaum C."/>
            <person name="Birren B."/>
        </authorList>
    </citation>
    <scope>NUCLEOTIDE SEQUENCE [LARGE SCALE GENOMIC DNA]</scope>
    <source>
        <strain evidence="13 14">2_1_59BFAA</strain>
    </source>
</reference>
<evidence type="ECO:0000256" key="7">
    <source>
        <dbReference type="ARBA" id="ARBA00023125"/>
    </source>
</evidence>
<evidence type="ECO:0000256" key="3">
    <source>
        <dbReference type="ARBA" id="ARBA00022679"/>
    </source>
</evidence>
<dbReference type="PROSITE" id="PS00717">
    <property type="entry name" value="SIGMA54_1"/>
    <property type="match status" value="1"/>
</dbReference>
<gene>
    <name evidence="13" type="ORF">HMPREF9465_00556</name>
</gene>
<keyword evidence="4 9" id="KW-0548">Nucleotidyltransferase</keyword>
<dbReference type="PATRIC" id="fig|742823.3.peg.556"/>
<dbReference type="InterPro" id="IPR000394">
    <property type="entry name" value="RNA_pol_sigma_54"/>
</dbReference>
<dbReference type="PANTHER" id="PTHR32248:SF4">
    <property type="entry name" value="RNA POLYMERASE SIGMA-54 FACTOR"/>
    <property type="match status" value="1"/>
</dbReference>
<evidence type="ECO:0000313" key="13">
    <source>
        <dbReference type="EMBL" id="EKB31688.1"/>
    </source>
</evidence>
<feature type="region of interest" description="Disordered" evidence="10">
    <location>
        <begin position="45"/>
        <end position="94"/>
    </location>
</feature>
<proteinExistence type="inferred from homology"/>
<dbReference type="GO" id="GO:0000428">
    <property type="term" value="C:DNA-directed RNA polymerase complex"/>
    <property type="evidence" value="ECO:0007669"/>
    <property type="project" value="UniProtKB-KW"/>
</dbReference>
<name>K1JYL5_9BURK</name>
<dbReference type="Pfam" id="PF04963">
    <property type="entry name" value="Sigma54_CBD"/>
    <property type="match status" value="1"/>
</dbReference>
<keyword evidence="8 9" id="KW-0804">Transcription</keyword>
<dbReference type="Gene3D" id="1.10.10.60">
    <property type="entry name" value="Homeodomain-like"/>
    <property type="match status" value="1"/>
</dbReference>
<evidence type="ECO:0000259" key="12">
    <source>
        <dbReference type="Pfam" id="PF04963"/>
    </source>
</evidence>
<dbReference type="Pfam" id="PF00309">
    <property type="entry name" value="Sigma54_AID"/>
    <property type="match status" value="1"/>
</dbReference>
<keyword evidence="2 9" id="KW-0240">DNA-directed RNA polymerase</keyword>
<dbReference type="STRING" id="742823.HMPREF9465_00556"/>
<keyword evidence="6 9" id="KW-0731">Sigma factor</keyword>
<evidence type="ECO:0000256" key="8">
    <source>
        <dbReference type="ARBA" id="ARBA00023163"/>
    </source>
</evidence>
<dbReference type="InterPro" id="IPR038709">
    <property type="entry name" value="RpoN_core-bd_sf"/>
</dbReference>
<sequence>MENHLLATLSQQQVLSQEQQQSLRILQMPTQELLGEIELMLESNPLLEVEEPAQASDDPQARAQEHDDDRRDDRGEDDSEFDAAQAETPVDQPYEAWQGASSDEAPFERIPAPESFRDELLADLGCLPLTPRQHLLVACLVEELDDRGFFTSPFETLMRYYARILKEEGVENVTAAEWREALATLQSMDPPGIGTAGPVEALMKQIERIEPSIMHAAALETLKRIVSKHLDKVAADNRPALLKLANGKSSILDEALRVLKTLSPYPIARESSTLYIVPDVIVRTQNGVSTAHLNGSSQLRLRLRINDASSEADPSTRRVLLGEAKTFIQRIEARRATLQRLADAIVTRQQAYFEHGPAALRPMTLSQIAEELGLSVSTVSRAVSGKFIACSQGTVEMRSLFSAVSFSNQGSGAEEQGASEIQAMICKLIETEDPRAPLSDEMLCEMLQKQGVPIARRTVAKYRTCAGIPSARSRRRL</sequence>
<feature type="domain" description="RNA polymerase sigma factor 54 DNA-binding" evidence="11">
    <location>
        <begin position="321"/>
        <end position="476"/>
    </location>
</feature>
<feature type="domain" description="RNA polymerase sigma factor 54 core-binding" evidence="12">
    <location>
        <begin position="110"/>
        <end position="303"/>
    </location>
</feature>
<evidence type="ECO:0000256" key="6">
    <source>
        <dbReference type="ARBA" id="ARBA00023082"/>
    </source>
</evidence>
<evidence type="ECO:0000313" key="14">
    <source>
        <dbReference type="Proteomes" id="UP000005835"/>
    </source>
</evidence>
<evidence type="ECO:0000259" key="11">
    <source>
        <dbReference type="Pfam" id="PF04552"/>
    </source>
</evidence>
<feature type="compositionally biased region" description="Low complexity" evidence="10">
    <location>
        <begin position="9"/>
        <end position="21"/>
    </location>
</feature>
<dbReference type="GO" id="GO:0016779">
    <property type="term" value="F:nucleotidyltransferase activity"/>
    <property type="evidence" value="ECO:0007669"/>
    <property type="project" value="UniProtKB-KW"/>
</dbReference>
<keyword evidence="3 9" id="KW-0808">Transferase</keyword>
<evidence type="ECO:0000256" key="4">
    <source>
        <dbReference type="ARBA" id="ARBA00022695"/>
    </source>
</evidence>
<dbReference type="GO" id="GO:0016987">
    <property type="term" value="F:sigma factor activity"/>
    <property type="evidence" value="ECO:0007669"/>
    <property type="project" value="UniProtKB-KW"/>
</dbReference>
<evidence type="ECO:0000256" key="2">
    <source>
        <dbReference type="ARBA" id="ARBA00022478"/>
    </source>
</evidence>
<comment type="similarity">
    <text evidence="1 9">Belongs to the sigma-54 factor family.</text>
</comment>
<dbReference type="PROSITE" id="PS50044">
    <property type="entry name" value="SIGMA54_3"/>
    <property type="match status" value="1"/>
</dbReference>
<dbReference type="OrthoDB" id="9814402at2"/>
<dbReference type="PRINTS" id="PR00045">
    <property type="entry name" value="SIGMA54FCT"/>
</dbReference>
<dbReference type="eggNOG" id="COG1508">
    <property type="taxonomic scope" value="Bacteria"/>
</dbReference>
<dbReference type="Pfam" id="PF04552">
    <property type="entry name" value="Sigma54_DBD"/>
    <property type="match status" value="1"/>
</dbReference>
<evidence type="ECO:0000256" key="1">
    <source>
        <dbReference type="ARBA" id="ARBA00008798"/>
    </source>
</evidence>
<keyword evidence="5 9" id="KW-0805">Transcription regulation</keyword>
<dbReference type="HOGENOM" id="CLU_020569_1_1_4"/>